<dbReference type="AlphaFoldDB" id="A0A8J8T512"/>
<feature type="transmembrane region" description="Helical" evidence="5">
    <location>
        <begin position="158"/>
        <end position="178"/>
    </location>
</feature>
<evidence type="ECO:0000256" key="1">
    <source>
        <dbReference type="ARBA" id="ARBA00004141"/>
    </source>
</evidence>
<feature type="transmembrane region" description="Helical" evidence="5">
    <location>
        <begin position="636"/>
        <end position="655"/>
    </location>
</feature>
<evidence type="ECO:0000256" key="3">
    <source>
        <dbReference type="ARBA" id="ARBA00022989"/>
    </source>
</evidence>
<comment type="subcellular location">
    <subcellularLocation>
        <location evidence="1">Membrane</location>
        <topology evidence="1">Multi-pass membrane protein</topology>
    </subcellularLocation>
</comment>
<dbReference type="GO" id="GO:0016020">
    <property type="term" value="C:membrane"/>
    <property type="evidence" value="ECO:0007669"/>
    <property type="project" value="UniProtKB-SubCell"/>
</dbReference>
<dbReference type="Proteomes" id="UP000785679">
    <property type="component" value="Unassembled WGS sequence"/>
</dbReference>
<feature type="transmembrane region" description="Helical" evidence="5">
    <location>
        <begin position="249"/>
        <end position="267"/>
    </location>
</feature>
<name>A0A8J8T512_HALGN</name>
<feature type="transmembrane region" description="Helical" evidence="5">
    <location>
        <begin position="522"/>
        <end position="540"/>
    </location>
</feature>
<dbReference type="Pfam" id="PF00083">
    <property type="entry name" value="Sugar_tr"/>
    <property type="match status" value="1"/>
</dbReference>
<comment type="caution">
    <text evidence="6">The sequence shown here is derived from an EMBL/GenBank/DDBJ whole genome shotgun (WGS) entry which is preliminary data.</text>
</comment>
<dbReference type="Gene3D" id="1.20.1250.20">
    <property type="entry name" value="MFS general substrate transporter like domains"/>
    <property type="match status" value="1"/>
</dbReference>
<dbReference type="PANTHER" id="PTHR24064">
    <property type="entry name" value="SOLUTE CARRIER FAMILY 22 MEMBER"/>
    <property type="match status" value="1"/>
</dbReference>
<dbReference type="OrthoDB" id="289899at2759"/>
<reference evidence="6" key="1">
    <citation type="submission" date="2019-06" db="EMBL/GenBank/DDBJ databases">
        <authorList>
            <person name="Zheng W."/>
        </authorList>
    </citation>
    <scope>NUCLEOTIDE SEQUENCE</scope>
    <source>
        <strain evidence="6">QDHG01</strain>
    </source>
</reference>
<dbReference type="InterPro" id="IPR005828">
    <property type="entry name" value="MFS_sugar_transport-like"/>
</dbReference>
<feature type="transmembrane region" description="Helical" evidence="5">
    <location>
        <begin position="545"/>
        <end position="566"/>
    </location>
</feature>
<dbReference type="GO" id="GO:0022857">
    <property type="term" value="F:transmembrane transporter activity"/>
    <property type="evidence" value="ECO:0007669"/>
    <property type="project" value="InterPro"/>
</dbReference>
<evidence type="ECO:0000256" key="5">
    <source>
        <dbReference type="SAM" id="Phobius"/>
    </source>
</evidence>
<sequence length="661" mass="75863">MDVGHHSERFSLDTHSQQLGESLLDEDEEILEEGGQRQDELLQDLRDRGMSAIAEEANEDSFNYTTRINRTQNILGTEISQNPTILNRQSTSQYKTTANHDSVFMKSPRVQRNRMSSRYNKGIQNSEITEESLRGVRPDILTLDQAYMRAGGFGRFQCLMVLIVSIAFASGSHIMYATNYLMQQPAYLCKDPTTLEFTVPCTQADFCDPITEKPIKEFQVDWSSPSSFENWVIQLNIQCDMDLSNKDNMILVSLIGQFFGQLFLSWLSDLYGRRPYFFFSLLSQIPFQVIAMYSRRLELTYFMYFFLGGCYVGRYFGAFVNISDYVDKRYRNALCTYLLALDCMVQMGVVLHFKYWKGNSFYLEASGIILNTISLFGIWWLPESPEYLYGMHRFRHCRESLQQIAKVNGKIDKIPTLAESQTPEYLFDVEQDFKKISLHQITAGADFKTGFERQTRYNMERKIKVNIKKSLKELFKSKRYKVNLGISIWLWMAAQMGTQIITNYTPPGVISSDSFNVDVFNASIDLWGYLATGLIFAKIVSRKKFIFSISYLFALVGLIGIFRTFYATIEPYLTWSFISKALSQFGAASATQGNFLMMEIFPSVFQATSFGICNAFGVLSQMFVLKLLPLDFTVRLIFGTVIVILCLILSPLMIGSHHIKL</sequence>
<proteinExistence type="predicted"/>
<keyword evidence="7" id="KW-1185">Reference proteome</keyword>
<gene>
    <name evidence="6" type="ORF">FGO68_gene950</name>
</gene>
<protein>
    <submittedName>
        <fullName evidence="6">Uncharacterized protein</fullName>
    </submittedName>
</protein>
<evidence type="ECO:0000256" key="2">
    <source>
        <dbReference type="ARBA" id="ARBA00022692"/>
    </source>
</evidence>
<feature type="transmembrane region" description="Helical" evidence="5">
    <location>
        <begin position="301"/>
        <end position="322"/>
    </location>
</feature>
<feature type="transmembrane region" description="Helical" evidence="5">
    <location>
        <begin position="361"/>
        <end position="381"/>
    </location>
</feature>
<keyword evidence="2 5" id="KW-0812">Transmembrane</keyword>
<feature type="transmembrane region" description="Helical" evidence="5">
    <location>
        <begin position="482"/>
        <end position="502"/>
    </location>
</feature>
<feature type="transmembrane region" description="Helical" evidence="5">
    <location>
        <begin position="334"/>
        <end position="355"/>
    </location>
</feature>
<feature type="transmembrane region" description="Helical" evidence="5">
    <location>
        <begin position="603"/>
        <end position="624"/>
    </location>
</feature>
<evidence type="ECO:0000313" key="7">
    <source>
        <dbReference type="Proteomes" id="UP000785679"/>
    </source>
</evidence>
<keyword evidence="4 5" id="KW-0472">Membrane</keyword>
<dbReference type="InterPro" id="IPR036259">
    <property type="entry name" value="MFS_trans_sf"/>
</dbReference>
<accession>A0A8J8T512</accession>
<keyword evidence="3 5" id="KW-1133">Transmembrane helix</keyword>
<dbReference type="SUPFAM" id="SSF103473">
    <property type="entry name" value="MFS general substrate transporter"/>
    <property type="match status" value="1"/>
</dbReference>
<dbReference type="EMBL" id="RRYP01005737">
    <property type="protein sequence ID" value="TNV81786.1"/>
    <property type="molecule type" value="Genomic_DNA"/>
</dbReference>
<evidence type="ECO:0000313" key="6">
    <source>
        <dbReference type="EMBL" id="TNV81786.1"/>
    </source>
</evidence>
<organism evidence="6 7">
    <name type="scientific">Halteria grandinella</name>
    <dbReference type="NCBI Taxonomy" id="5974"/>
    <lineage>
        <taxon>Eukaryota</taxon>
        <taxon>Sar</taxon>
        <taxon>Alveolata</taxon>
        <taxon>Ciliophora</taxon>
        <taxon>Intramacronucleata</taxon>
        <taxon>Spirotrichea</taxon>
        <taxon>Stichotrichia</taxon>
        <taxon>Sporadotrichida</taxon>
        <taxon>Halteriidae</taxon>
        <taxon>Halteria</taxon>
    </lineage>
</organism>
<evidence type="ECO:0000256" key="4">
    <source>
        <dbReference type="ARBA" id="ARBA00023136"/>
    </source>
</evidence>